<name>A0AAW0T232_SCYPA</name>
<dbReference type="GO" id="GO:0015276">
    <property type="term" value="F:ligand-gated monoatomic ion channel activity"/>
    <property type="evidence" value="ECO:0007669"/>
    <property type="project" value="InterPro"/>
</dbReference>
<reference evidence="3 4" key="1">
    <citation type="submission" date="2023-03" db="EMBL/GenBank/DDBJ databases">
        <title>High-quality genome of Scylla paramamosain provides insights in environmental adaptation.</title>
        <authorList>
            <person name="Zhang L."/>
        </authorList>
    </citation>
    <scope>NUCLEOTIDE SEQUENCE [LARGE SCALE GENOMIC DNA]</scope>
    <source>
        <strain evidence="3">LZ_2023a</strain>
        <tissue evidence="3">Muscle</tissue>
    </source>
</reference>
<dbReference type="GO" id="GO:0016020">
    <property type="term" value="C:membrane"/>
    <property type="evidence" value="ECO:0007669"/>
    <property type="project" value="InterPro"/>
</dbReference>
<proteinExistence type="inferred from homology"/>
<evidence type="ECO:0000313" key="3">
    <source>
        <dbReference type="EMBL" id="KAK8381595.1"/>
    </source>
</evidence>
<comment type="caution">
    <text evidence="3">The sequence shown here is derived from an EMBL/GenBank/DDBJ whole genome shotgun (WGS) entry which is preliminary data.</text>
</comment>
<dbReference type="AlphaFoldDB" id="A0AAW0T232"/>
<protein>
    <recommendedName>
        <fullName evidence="2">Ionotropic glutamate receptor C-terminal domain-containing protein</fullName>
    </recommendedName>
</protein>
<dbReference type="Pfam" id="PF00060">
    <property type="entry name" value="Lig_chan"/>
    <property type="match status" value="1"/>
</dbReference>
<dbReference type="Proteomes" id="UP001487740">
    <property type="component" value="Unassembled WGS sequence"/>
</dbReference>
<organism evidence="3 4">
    <name type="scientific">Scylla paramamosain</name>
    <name type="common">Mud crab</name>
    <dbReference type="NCBI Taxonomy" id="85552"/>
    <lineage>
        <taxon>Eukaryota</taxon>
        <taxon>Metazoa</taxon>
        <taxon>Ecdysozoa</taxon>
        <taxon>Arthropoda</taxon>
        <taxon>Crustacea</taxon>
        <taxon>Multicrustacea</taxon>
        <taxon>Malacostraca</taxon>
        <taxon>Eumalacostraca</taxon>
        <taxon>Eucarida</taxon>
        <taxon>Decapoda</taxon>
        <taxon>Pleocyemata</taxon>
        <taxon>Brachyura</taxon>
        <taxon>Eubrachyura</taxon>
        <taxon>Portunoidea</taxon>
        <taxon>Portunidae</taxon>
        <taxon>Portuninae</taxon>
        <taxon>Scylla</taxon>
    </lineage>
</organism>
<dbReference type="InterPro" id="IPR001320">
    <property type="entry name" value="Iontro_rcpt_C"/>
</dbReference>
<evidence type="ECO:0000259" key="2">
    <source>
        <dbReference type="Pfam" id="PF00060"/>
    </source>
</evidence>
<keyword evidence="4" id="KW-1185">Reference proteome</keyword>
<comment type="similarity">
    <text evidence="1">Belongs to the glutamate-gated ion channel (TC 1.A.10.1) family.</text>
</comment>
<evidence type="ECO:0000256" key="1">
    <source>
        <dbReference type="ARBA" id="ARBA00008685"/>
    </source>
</evidence>
<evidence type="ECO:0000313" key="4">
    <source>
        <dbReference type="Proteomes" id="UP001487740"/>
    </source>
</evidence>
<feature type="domain" description="Ionotropic glutamate receptor C-terminal" evidence="2">
    <location>
        <begin position="4"/>
        <end position="55"/>
    </location>
</feature>
<gene>
    <name evidence="3" type="ORF">O3P69_018583</name>
</gene>
<sequence>MSWEPKKDSARMLAATWLLMSFILGAVYRSNLKAMLIIPKINLPFDNLDELYTSDITIAVVEGASMHLDVVLSVTPAKYPRSLFTKEEALQSVGTIGRAQSHFAGEKKE</sequence>
<accession>A0AAW0T232</accession>
<dbReference type="EMBL" id="JARAKH010000040">
    <property type="protein sequence ID" value="KAK8381595.1"/>
    <property type="molecule type" value="Genomic_DNA"/>
</dbReference>
<dbReference type="Gene3D" id="1.10.287.70">
    <property type="match status" value="1"/>
</dbReference>